<dbReference type="InterPro" id="IPR009057">
    <property type="entry name" value="Homeodomain-like_sf"/>
</dbReference>
<evidence type="ECO:0000256" key="2">
    <source>
        <dbReference type="ARBA" id="ARBA00023163"/>
    </source>
</evidence>
<evidence type="ECO:0000259" key="4">
    <source>
        <dbReference type="PROSITE" id="PS01124"/>
    </source>
</evidence>
<accession>A0ABW5ADX7</accession>
<keyword evidence="1" id="KW-0805">Transcription regulation</keyword>
<dbReference type="InterPro" id="IPR053142">
    <property type="entry name" value="PchR_regulatory_protein"/>
</dbReference>
<evidence type="ECO:0000313" key="6">
    <source>
        <dbReference type="Proteomes" id="UP001597413"/>
    </source>
</evidence>
<dbReference type="EMBL" id="JBHUIX010000019">
    <property type="protein sequence ID" value="MFD2175800.1"/>
    <property type="molecule type" value="Genomic_DNA"/>
</dbReference>
<evidence type="ECO:0000313" key="5">
    <source>
        <dbReference type="EMBL" id="MFD2175800.1"/>
    </source>
</evidence>
<name>A0ABW5ADX7_9RHOB</name>
<organism evidence="5 6">
    <name type="scientific">Rhodobacter lacus</name>
    <dbReference type="NCBI Taxonomy" id="1641972"/>
    <lineage>
        <taxon>Bacteria</taxon>
        <taxon>Pseudomonadati</taxon>
        <taxon>Pseudomonadota</taxon>
        <taxon>Alphaproteobacteria</taxon>
        <taxon>Rhodobacterales</taxon>
        <taxon>Rhodobacter group</taxon>
        <taxon>Rhodobacter</taxon>
    </lineage>
</organism>
<keyword evidence="2" id="KW-0804">Transcription</keyword>
<keyword evidence="6" id="KW-1185">Reference proteome</keyword>
<evidence type="ECO:0000256" key="3">
    <source>
        <dbReference type="SAM" id="MobiDB-lite"/>
    </source>
</evidence>
<proteinExistence type="predicted"/>
<dbReference type="SMART" id="SM00342">
    <property type="entry name" value="HTH_ARAC"/>
    <property type="match status" value="1"/>
</dbReference>
<dbReference type="Proteomes" id="UP001597413">
    <property type="component" value="Unassembled WGS sequence"/>
</dbReference>
<dbReference type="PROSITE" id="PS01124">
    <property type="entry name" value="HTH_ARAC_FAMILY_2"/>
    <property type="match status" value="1"/>
</dbReference>
<dbReference type="RefSeq" id="WP_377393307.1">
    <property type="nucleotide sequence ID" value="NZ_JBHUIX010000019.1"/>
</dbReference>
<comment type="caution">
    <text evidence="5">The sequence shown here is derived from an EMBL/GenBank/DDBJ whole genome shotgun (WGS) entry which is preliminary data.</text>
</comment>
<sequence>MNQPILLQDIAAGAHHAGREFGATIRADRVALCGVREAGRLPSGLHLHTLDAAAATDFETRILRAPAVVVHLILAGRAEAFIGRQPLRLARVEGAPVRMAFYALRHAAPFRRRARAGEALRKVSIDIGWEWLAARGVSQDMVLEARDFRHEDWPASAAEIAMAEEILALEGQGAACTLRREALVFGLVAGWLEHVLAGASALRPPEMERLRRIEDSALLPGPVPALAEIAAKAGLSLSSMQRLFQRAHGTSAKDRIRRLRLERAEAALRAGESVAQAAHVAGFVSVESFATAFKRHRGLCPSALICAGAGRSGQSPEARGAVQKAREEPPQTSGPAR</sequence>
<protein>
    <submittedName>
        <fullName evidence="5">Helix-turn-helix transcriptional regulator</fullName>
    </submittedName>
</protein>
<dbReference type="PANTHER" id="PTHR47893">
    <property type="entry name" value="REGULATORY PROTEIN PCHR"/>
    <property type="match status" value="1"/>
</dbReference>
<dbReference type="Gene3D" id="1.10.10.60">
    <property type="entry name" value="Homeodomain-like"/>
    <property type="match status" value="1"/>
</dbReference>
<dbReference type="PANTHER" id="PTHR47893:SF1">
    <property type="entry name" value="REGULATORY PROTEIN PCHR"/>
    <property type="match status" value="1"/>
</dbReference>
<dbReference type="InterPro" id="IPR018060">
    <property type="entry name" value="HTH_AraC"/>
</dbReference>
<reference evidence="6" key="1">
    <citation type="journal article" date="2019" name="Int. J. Syst. Evol. Microbiol.">
        <title>The Global Catalogue of Microorganisms (GCM) 10K type strain sequencing project: providing services to taxonomists for standard genome sequencing and annotation.</title>
        <authorList>
            <consortium name="The Broad Institute Genomics Platform"/>
            <consortium name="The Broad Institute Genome Sequencing Center for Infectious Disease"/>
            <person name="Wu L."/>
            <person name="Ma J."/>
        </authorList>
    </citation>
    <scope>NUCLEOTIDE SEQUENCE [LARGE SCALE GENOMIC DNA]</scope>
    <source>
        <strain evidence="6">CCUG 55131</strain>
    </source>
</reference>
<dbReference type="SUPFAM" id="SSF46689">
    <property type="entry name" value="Homeodomain-like"/>
    <property type="match status" value="1"/>
</dbReference>
<feature type="region of interest" description="Disordered" evidence="3">
    <location>
        <begin position="309"/>
        <end position="337"/>
    </location>
</feature>
<evidence type="ECO:0000256" key="1">
    <source>
        <dbReference type="ARBA" id="ARBA00023015"/>
    </source>
</evidence>
<gene>
    <name evidence="5" type="ORF">ACFSM0_17030</name>
</gene>
<dbReference type="Pfam" id="PF12833">
    <property type="entry name" value="HTH_18"/>
    <property type="match status" value="1"/>
</dbReference>
<feature type="domain" description="HTH araC/xylS-type" evidence="4">
    <location>
        <begin position="208"/>
        <end position="307"/>
    </location>
</feature>